<accession>A0ABR3GUB9</accession>
<sequence length="98" mass="10849">MAADMNIIATNMHHVAHVHASMAINLERMQNVPAFNQGADILQAVNELSLRIDNRFDSILNVGEINELLQAYGLPVLSNIGLRQSRLKRFIGIVVAMV</sequence>
<organism evidence="1 2">
    <name type="scientific">Discina gigas</name>
    <dbReference type="NCBI Taxonomy" id="1032678"/>
    <lineage>
        <taxon>Eukaryota</taxon>
        <taxon>Fungi</taxon>
        <taxon>Dikarya</taxon>
        <taxon>Ascomycota</taxon>
        <taxon>Pezizomycotina</taxon>
        <taxon>Pezizomycetes</taxon>
        <taxon>Pezizales</taxon>
        <taxon>Discinaceae</taxon>
        <taxon>Discina</taxon>
    </lineage>
</organism>
<gene>
    <name evidence="1" type="ORF">Q9L58_001538</name>
</gene>
<keyword evidence="2" id="KW-1185">Reference proteome</keyword>
<evidence type="ECO:0000313" key="1">
    <source>
        <dbReference type="EMBL" id="KAL0639312.1"/>
    </source>
</evidence>
<protein>
    <submittedName>
        <fullName evidence="1">Uncharacterized protein</fullName>
    </submittedName>
</protein>
<comment type="caution">
    <text evidence="1">The sequence shown here is derived from an EMBL/GenBank/DDBJ whole genome shotgun (WGS) entry which is preliminary data.</text>
</comment>
<dbReference type="EMBL" id="JBBBZM010000012">
    <property type="protein sequence ID" value="KAL0639312.1"/>
    <property type="molecule type" value="Genomic_DNA"/>
</dbReference>
<reference evidence="1 2" key="1">
    <citation type="submission" date="2024-02" db="EMBL/GenBank/DDBJ databases">
        <title>Discinaceae phylogenomics.</title>
        <authorList>
            <person name="Dirks A.C."/>
            <person name="James T.Y."/>
        </authorList>
    </citation>
    <scope>NUCLEOTIDE SEQUENCE [LARGE SCALE GENOMIC DNA]</scope>
    <source>
        <strain evidence="1 2">ACD0624</strain>
    </source>
</reference>
<dbReference type="Proteomes" id="UP001447188">
    <property type="component" value="Unassembled WGS sequence"/>
</dbReference>
<evidence type="ECO:0000313" key="2">
    <source>
        <dbReference type="Proteomes" id="UP001447188"/>
    </source>
</evidence>
<name>A0ABR3GUB9_9PEZI</name>
<proteinExistence type="predicted"/>